<feature type="transmembrane region" description="Helical" evidence="6">
    <location>
        <begin position="199"/>
        <end position="220"/>
    </location>
</feature>
<keyword evidence="3 6" id="KW-0812">Transmembrane</keyword>
<evidence type="ECO:0000256" key="1">
    <source>
        <dbReference type="ARBA" id="ARBA00004141"/>
    </source>
</evidence>
<evidence type="ECO:0000256" key="2">
    <source>
        <dbReference type="ARBA" id="ARBA00010596"/>
    </source>
</evidence>
<reference evidence="9" key="1">
    <citation type="journal article" date="2016" name="Ticks Tick Borne Dis.">
        <title>De novo assembly and annotation of the salivary gland transcriptome of Rhipicephalus appendiculatus male and female ticks during blood feeding.</title>
        <authorList>
            <person name="de Castro M.H."/>
            <person name="de Klerk D."/>
            <person name="Pienaar R."/>
            <person name="Latif A.A."/>
            <person name="Rees D.J."/>
            <person name="Mans B.J."/>
        </authorList>
    </citation>
    <scope>NUCLEOTIDE SEQUENCE</scope>
    <source>
        <tissue evidence="9">Salivary glands</tissue>
    </source>
</reference>
<dbReference type="AlphaFoldDB" id="A0A131YF48"/>
<evidence type="ECO:0000259" key="8">
    <source>
        <dbReference type="Pfam" id="PF04893"/>
    </source>
</evidence>
<dbReference type="PANTHER" id="PTHR12822">
    <property type="entry name" value="PROTEIN YIPF"/>
    <property type="match status" value="1"/>
</dbReference>
<feature type="compositionally biased region" description="Gly residues" evidence="7">
    <location>
        <begin position="35"/>
        <end position="44"/>
    </location>
</feature>
<protein>
    <recommendedName>
        <fullName evidence="6">Protein YIPF</fullName>
    </recommendedName>
</protein>
<dbReference type="GO" id="GO:0016192">
    <property type="term" value="P:vesicle-mediated transport"/>
    <property type="evidence" value="ECO:0007669"/>
    <property type="project" value="InterPro"/>
</dbReference>
<evidence type="ECO:0000256" key="3">
    <source>
        <dbReference type="ARBA" id="ARBA00022692"/>
    </source>
</evidence>
<feature type="transmembrane region" description="Helical" evidence="6">
    <location>
        <begin position="260"/>
        <end position="282"/>
    </location>
</feature>
<dbReference type="InterPro" id="IPR039765">
    <property type="entry name" value="Yip5/YIPF1/YIPF2"/>
</dbReference>
<keyword evidence="4 6" id="KW-1133">Transmembrane helix</keyword>
<dbReference type="PANTHER" id="PTHR12822:SF2">
    <property type="entry name" value="PROTEIN YIPF"/>
    <property type="match status" value="1"/>
</dbReference>
<organism evidence="9">
    <name type="scientific">Rhipicephalus appendiculatus</name>
    <name type="common">Brown ear tick</name>
    <dbReference type="NCBI Taxonomy" id="34631"/>
    <lineage>
        <taxon>Eukaryota</taxon>
        <taxon>Metazoa</taxon>
        <taxon>Ecdysozoa</taxon>
        <taxon>Arthropoda</taxon>
        <taxon>Chelicerata</taxon>
        <taxon>Arachnida</taxon>
        <taxon>Acari</taxon>
        <taxon>Parasitiformes</taxon>
        <taxon>Ixodida</taxon>
        <taxon>Ixodoidea</taxon>
        <taxon>Ixodidae</taxon>
        <taxon>Rhipicephalinae</taxon>
        <taxon>Rhipicephalus</taxon>
        <taxon>Rhipicephalus</taxon>
    </lineage>
</organism>
<evidence type="ECO:0000256" key="6">
    <source>
        <dbReference type="RuleBase" id="RU361264"/>
    </source>
</evidence>
<proteinExistence type="inferred from homology"/>
<dbReference type="Pfam" id="PF04893">
    <property type="entry name" value="Yip1"/>
    <property type="match status" value="1"/>
</dbReference>
<sequence length="323" mass="36112">MAAPTTGKIIDIDVVDQSEAQANLQFQDFSDTLQGGGGQLGGRQAGNRAYTSFSDMNDDDDESDELQLLNRERGVSTPSFWKFSYYQSLFDVTTDEVLRRLLWSAVPQFSGPSYLEKHVRPNPDLYGPIWVGLTLVVTTSVSSNVASYLETAGQTKDFWHTDYTRVSFASTAILVYMFVVPLVLWAVLKYRQVESRYSLLETLCLYGYSLAVYVPISILWAVHLTWLRWTLVVVGASLSGCVLVTTLWPSFREDSRKMAFITSAVVFALHALLALGFVRYFFQHDVLHSVPATPPPLVVSTTSNLVTRNLTKVVLPMNNTHVS</sequence>
<feature type="transmembrane region" description="Helical" evidence="6">
    <location>
        <begin position="166"/>
        <end position="187"/>
    </location>
</feature>
<evidence type="ECO:0000256" key="5">
    <source>
        <dbReference type="ARBA" id="ARBA00023136"/>
    </source>
</evidence>
<feature type="domain" description="Yip1" evidence="8">
    <location>
        <begin position="118"/>
        <end position="275"/>
    </location>
</feature>
<comment type="subcellular location">
    <subcellularLocation>
        <location evidence="6">Golgi apparatus membrane</location>
        <topology evidence="6">Multi-pass membrane protein</topology>
    </subcellularLocation>
    <subcellularLocation>
        <location evidence="1">Membrane</location>
        <topology evidence="1">Multi-pass membrane protein</topology>
    </subcellularLocation>
</comment>
<feature type="transmembrane region" description="Helical" evidence="6">
    <location>
        <begin position="125"/>
        <end position="146"/>
    </location>
</feature>
<comment type="similarity">
    <text evidence="2 6">Belongs to the YIP1 family.</text>
</comment>
<dbReference type="GO" id="GO:0031267">
    <property type="term" value="F:small GTPase binding"/>
    <property type="evidence" value="ECO:0007669"/>
    <property type="project" value="InterPro"/>
</dbReference>
<evidence type="ECO:0000256" key="7">
    <source>
        <dbReference type="SAM" id="MobiDB-lite"/>
    </source>
</evidence>
<dbReference type="GO" id="GO:0000139">
    <property type="term" value="C:Golgi membrane"/>
    <property type="evidence" value="ECO:0007669"/>
    <property type="project" value="UniProtKB-SubCell"/>
</dbReference>
<evidence type="ECO:0000313" key="9">
    <source>
        <dbReference type="EMBL" id="JAP77889.1"/>
    </source>
</evidence>
<accession>A0A131YF48</accession>
<dbReference type="EMBL" id="GEDV01010668">
    <property type="protein sequence ID" value="JAP77889.1"/>
    <property type="molecule type" value="Transcribed_RNA"/>
</dbReference>
<feature type="transmembrane region" description="Helical" evidence="6">
    <location>
        <begin position="226"/>
        <end position="248"/>
    </location>
</feature>
<name>A0A131YF48_RHIAP</name>
<feature type="region of interest" description="Disordered" evidence="7">
    <location>
        <begin position="35"/>
        <end position="62"/>
    </location>
</feature>
<evidence type="ECO:0000256" key="4">
    <source>
        <dbReference type="ARBA" id="ARBA00022989"/>
    </source>
</evidence>
<dbReference type="InterPro" id="IPR006977">
    <property type="entry name" value="Yip1_dom"/>
</dbReference>
<keyword evidence="5 6" id="KW-0472">Membrane</keyword>